<evidence type="ECO:0000313" key="2">
    <source>
        <dbReference type="Proteomes" id="UP001596977"/>
    </source>
</evidence>
<reference evidence="2" key="1">
    <citation type="journal article" date="2019" name="Int. J. Syst. Evol. Microbiol.">
        <title>The Global Catalogue of Microorganisms (GCM) 10K type strain sequencing project: providing services to taxonomists for standard genome sequencing and annotation.</title>
        <authorList>
            <consortium name="The Broad Institute Genomics Platform"/>
            <consortium name="The Broad Institute Genome Sequencing Center for Infectious Disease"/>
            <person name="Wu L."/>
            <person name="Ma J."/>
        </authorList>
    </citation>
    <scope>NUCLEOTIDE SEQUENCE [LARGE SCALE GENOMIC DNA]</scope>
    <source>
        <strain evidence="2">CCUG 62982</strain>
    </source>
</reference>
<dbReference type="Gene3D" id="3.10.450.50">
    <property type="match status" value="1"/>
</dbReference>
<evidence type="ECO:0000313" key="1">
    <source>
        <dbReference type="EMBL" id="MFD0945134.1"/>
    </source>
</evidence>
<dbReference type="Proteomes" id="UP001596977">
    <property type="component" value="Unassembled WGS sequence"/>
</dbReference>
<gene>
    <name evidence="1" type="ORF">ACFQ1E_02155</name>
</gene>
<keyword evidence="2" id="KW-1185">Reference proteome</keyword>
<name>A0ABW3H1W9_9SPHN</name>
<dbReference type="EMBL" id="JBHTJG010000001">
    <property type="protein sequence ID" value="MFD0945134.1"/>
    <property type="molecule type" value="Genomic_DNA"/>
</dbReference>
<evidence type="ECO:0008006" key="3">
    <source>
        <dbReference type="Google" id="ProtNLM"/>
    </source>
</evidence>
<proteinExistence type="predicted"/>
<protein>
    <recommendedName>
        <fullName evidence="3">DUF4440 domain-containing protein</fullName>
    </recommendedName>
</protein>
<dbReference type="InterPro" id="IPR032710">
    <property type="entry name" value="NTF2-like_dom_sf"/>
</dbReference>
<accession>A0ABW3H1W9</accession>
<sequence>MSAALMMLLAAHAAGPETAVDAERAFYRAAQTDGQWTAFRRFATDDAVMFTPQPVRAQEVLPKKDPPIAVQWWPAHSYVSCDGTVAVNTGPWVRPNGSGYFSTVWERQADGHWKWVMDHGDGLSAPRPLPEEPKVRRAACKFPRGKVVGVTFGEEPGEHGQGISDDGTLAWIWRVRPDGSRTFTARLWNGRKFETVVRDEVAAPAAS</sequence>
<organism evidence="1 2">
    <name type="scientific">Sphingomonas canadensis</name>
    <dbReference type="NCBI Taxonomy" id="1219257"/>
    <lineage>
        <taxon>Bacteria</taxon>
        <taxon>Pseudomonadati</taxon>
        <taxon>Pseudomonadota</taxon>
        <taxon>Alphaproteobacteria</taxon>
        <taxon>Sphingomonadales</taxon>
        <taxon>Sphingomonadaceae</taxon>
        <taxon>Sphingomonas</taxon>
    </lineage>
</organism>
<comment type="caution">
    <text evidence="1">The sequence shown here is derived from an EMBL/GenBank/DDBJ whole genome shotgun (WGS) entry which is preliminary data.</text>
</comment>
<dbReference type="RefSeq" id="WP_264942608.1">
    <property type="nucleotide sequence ID" value="NZ_JAPDRA010000001.1"/>
</dbReference>
<dbReference type="SUPFAM" id="SSF54427">
    <property type="entry name" value="NTF2-like"/>
    <property type="match status" value="1"/>
</dbReference>